<evidence type="ECO:0000259" key="12">
    <source>
        <dbReference type="Pfam" id="PF23609"/>
    </source>
</evidence>
<dbReference type="HOGENOM" id="CLU_046581_1_0_1"/>
<dbReference type="Gene3D" id="2.130.10.10">
    <property type="entry name" value="YVTN repeat-like/Quinoprotein amine dehydrogenase"/>
    <property type="match status" value="1"/>
</dbReference>
<keyword evidence="4" id="KW-0963">Cytoplasm</keyword>
<dbReference type="SMART" id="SM00320">
    <property type="entry name" value="WD40"/>
    <property type="match status" value="6"/>
</dbReference>
<dbReference type="PROSITE" id="PS00678">
    <property type="entry name" value="WD_REPEATS_1"/>
    <property type="match status" value="1"/>
</dbReference>
<dbReference type="EMBL" id="DS985245">
    <property type="protein sequence ID" value="EDV24475.1"/>
    <property type="molecule type" value="Genomic_DNA"/>
</dbReference>
<dbReference type="GO" id="GO:0005053">
    <property type="term" value="F:peroxisome matrix targeting signal-2 binding"/>
    <property type="evidence" value="ECO:0000318"/>
    <property type="project" value="GO_Central"/>
</dbReference>
<sequence length="314" mass="35702">MQYITQNRHGYSVDFSPYFADRIACVTGENFGIAGPGTLYIIDAQPQGLLLNKRLEWKSSLFDCCWSEINDNIIVTCSGDGSIQIWNISADNAPVAVMKDHLQEVYCVDWTKRRNAPQHVISASWDKDIKLWDPQKGICLATYSGHENVAYCATWSPHYLAMFASAAGDGTIRFWDCRTPSRCLKIINDGRGEILHCDWNKYNKDVIISCSTDNILRCWDLRNAKIPTITLPGHQYAVKKVKFSPHKENIVASCSYDLTVRLWNIALPNPMLEVIEHHSEFVTGLNFNLHRPGQIVDCAWDEHVKVYSPMSLQM</sequence>
<evidence type="ECO:0000256" key="6">
    <source>
        <dbReference type="ARBA" id="ARBA00022737"/>
    </source>
</evidence>
<evidence type="ECO:0000256" key="1">
    <source>
        <dbReference type="ARBA" id="ARBA00004253"/>
    </source>
</evidence>
<feature type="domain" description="EIPR1-like beta-propeller" evidence="12">
    <location>
        <begin position="141"/>
        <end position="263"/>
    </location>
</feature>
<feature type="repeat" description="WD" evidence="11">
    <location>
        <begin position="70"/>
        <end position="96"/>
    </location>
</feature>
<gene>
    <name evidence="13" type="ORF">TRIADDRAFT_56300</name>
</gene>
<dbReference type="Pfam" id="PF23609">
    <property type="entry name" value="Beta-prop_EIPR1"/>
    <property type="match status" value="1"/>
</dbReference>
<keyword evidence="5 11" id="KW-0853">WD repeat</keyword>
<dbReference type="CTD" id="6754005"/>
<feature type="repeat" description="WD" evidence="11">
    <location>
        <begin position="143"/>
        <end position="176"/>
    </location>
</feature>
<feature type="repeat" description="WD" evidence="11">
    <location>
        <begin position="98"/>
        <end position="142"/>
    </location>
</feature>
<accession>B3RXR3</accession>
<reference evidence="13 14" key="1">
    <citation type="journal article" date="2008" name="Nature">
        <title>The Trichoplax genome and the nature of placozoans.</title>
        <authorList>
            <person name="Srivastava M."/>
            <person name="Begovic E."/>
            <person name="Chapman J."/>
            <person name="Putnam N.H."/>
            <person name="Hellsten U."/>
            <person name="Kawashima T."/>
            <person name="Kuo A."/>
            <person name="Mitros T."/>
            <person name="Salamov A."/>
            <person name="Carpenter M.L."/>
            <person name="Signorovitch A.Y."/>
            <person name="Moreno M.A."/>
            <person name="Kamm K."/>
            <person name="Grimwood J."/>
            <person name="Schmutz J."/>
            <person name="Shapiro H."/>
            <person name="Grigoriev I.V."/>
            <person name="Buss L.W."/>
            <person name="Schierwater B."/>
            <person name="Dellaporta S.L."/>
            <person name="Rokhsar D.S."/>
        </authorList>
    </citation>
    <scope>NUCLEOTIDE SEQUENCE [LARGE SCALE GENOMIC DNA]</scope>
    <source>
        <strain evidence="13 14">Grell-BS-1999</strain>
    </source>
</reference>
<dbReference type="AlphaFoldDB" id="B3RXR3"/>
<comment type="similarity">
    <text evidence="9">Belongs to the WD repeat peroxin-7 family.</text>
</comment>
<dbReference type="PRINTS" id="PR00320">
    <property type="entry name" value="GPROTEINBRPT"/>
</dbReference>
<dbReference type="PROSITE" id="PS50082">
    <property type="entry name" value="WD_REPEATS_2"/>
    <property type="match status" value="4"/>
</dbReference>
<dbReference type="InterPro" id="IPR036322">
    <property type="entry name" value="WD40_repeat_dom_sf"/>
</dbReference>
<evidence type="ECO:0000256" key="8">
    <source>
        <dbReference type="ARBA" id="ARBA00023140"/>
    </source>
</evidence>
<dbReference type="OrthoDB" id="273771at2759"/>
<dbReference type="Proteomes" id="UP000009022">
    <property type="component" value="Unassembled WGS sequence"/>
</dbReference>
<keyword evidence="8" id="KW-0576">Peroxisome</keyword>
<dbReference type="eggNOG" id="KOG0277">
    <property type="taxonomic scope" value="Eukaryota"/>
</dbReference>
<keyword evidence="6" id="KW-0677">Repeat</keyword>
<dbReference type="InterPro" id="IPR020472">
    <property type="entry name" value="WD40_PAC1"/>
</dbReference>
<dbReference type="InParanoid" id="B3RXR3"/>
<dbReference type="InterPro" id="IPR059104">
    <property type="entry name" value="Beta-prop_EIPR1-like"/>
</dbReference>
<dbReference type="PhylomeDB" id="B3RXR3"/>
<keyword evidence="14" id="KW-1185">Reference proteome</keyword>
<dbReference type="InterPro" id="IPR001680">
    <property type="entry name" value="WD40_rpt"/>
</dbReference>
<name>B3RXR3_TRIAD</name>
<dbReference type="InterPro" id="IPR015943">
    <property type="entry name" value="WD40/YVTN_repeat-like_dom_sf"/>
</dbReference>
<evidence type="ECO:0000256" key="3">
    <source>
        <dbReference type="ARBA" id="ARBA00022448"/>
    </source>
</evidence>
<evidence type="ECO:0000256" key="11">
    <source>
        <dbReference type="PROSITE-ProRule" id="PRU00221"/>
    </source>
</evidence>
<evidence type="ECO:0000256" key="10">
    <source>
        <dbReference type="ARBA" id="ARBA00032565"/>
    </source>
</evidence>
<evidence type="ECO:0000256" key="2">
    <source>
        <dbReference type="ARBA" id="ARBA00004514"/>
    </source>
</evidence>
<dbReference type="GO" id="GO:0016558">
    <property type="term" value="P:protein import into peroxisome matrix"/>
    <property type="evidence" value="ECO:0000318"/>
    <property type="project" value="GO_Central"/>
</dbReference>
<dbReference type="GO" id="GO:0005782">
    <property type="term" value="C:peroxisomal matrix"/>
    <property type="evidence" value="ECO:0000318"/>
    <property type="project" value="GO_Central"/>
</dbReference>
<dbReference type="Pfam" id="PF00400">
    <property type="entry name" value="WD40"/>
    <property type="match status" value="2"/>
</dbReference>
<dbReference type="PANTHER" id="PTHR46027:SF1">
    <property type="entry name" value="PEROXISOMAL TARGETING SIGNAL 2 RECEPTOR"/>
    <property type="match status" value="1"/>
</dbReference>
<dbReference type="GO" id="GO:0005829">
    <property type="term" value="C:cytosol"/>
    <property type="evidence" value="ECO:0000318"/>
    <property type="project" value="GO_Central"/>
</dbReference>
<evidence type="ECO:0000313" key="13">
    <source>
        <dbReference type="EMBL" id="EDV24475.1"/>
    </source>
</evidence>
<dbReference type="InterPro" id="IPR044536">
    <property type="entry name" value="PEX7"/>
</dbReference>
<protein>
    <recommendedName>
        <fullName evidence="10">Peroxin-7</fullName>
    </recommendedName>
</protein>
<dbReference type="PANTHER" id="PTHR46027">
    <property type="entry name" value="PEROXISOMAL TARGETING SIGNAL 2 RECEPTOR"/>
    <property type="match status" value="1"/>
</dbReference>
<dbReference type="OMA" id="FAVHWNL"/>
<evidence type="ECO:0000256" key="4">
    <source>
        <dbReference type="ARBA" id="ARBA00022490"/>
    </source>
</evidence>
<evidence type="ECO:0000313" key="14">
    <source>
        <dbReference type="Proteomes" id="UP000009022"/>
    </source>
</evidence>
<dbReference type="RefSeq" id="XP_002112365.1">
    <property type="nucleotide sequence ID" value="XM_002112329.1"/>
</dbReference>
<dbReference type="SUPFAM" id="SSF50978">
    <property type="entry name" value="WD40 repeat-like"/>
    <property type="match status" value="1"/>
</dbReference>
<evidence type="ECO:0000256" key="5">
    <source>
        <dbReference type="ARBA" id="ARBA00022574"/>
    </source>
</evidence>
<dbReference type="KEGG" id="tad:TRIADDRAFT_56300"/>
<keyword evidence="3" id="KW-0813">Transport</keyword>
<keyword evidence="7" id="KW-0653">Protein transport</keyword>
<proteinExistence type="inferred from homology"/>
<organism evidence="13 14">
    <name type="scientific">Trichoplax adhaerens</name>
    <name type="common">Trichoplax reptans</name>
    <dbReference type="NCBI Taxonomy" id="10228"/>
    <lineage>
        <taxon>Eukaryota</taxon>
        <taxon>Metazoa</taxon>
        <taxon>Placozoa</taxon>
        <taxon>Uniplacotomia</taxon>
        <taxon>Trichoplacea</taxon>
        <taxon>Trichoplacidae</taxon>
        <taxon>Trichoplax</taxon>
    </lineage>
</organism>
<dbReference type="InterPro" id="IPR019775">
    <property type="entry name" value="WD40_repeat_CS"/>
</dbReference>
<feature type="repeat" description="WD" evidence="11">
    <location>
        <begin position="231"/>
        <end position="265"/>
    </location>
</feature>
<evidence type="ECO:0000256" key="7">
    <source>
        <dbReference type="ARBA" id="ARBA00022927"/>
    </source>
</evidence>
<dbReference type="GeneID" id="6754005"/>
<evidence type="ECO:0000256" key="9">
    <source>
        <dbReference type="ARBA" id="ARBA00024017"/>
    </source>
</evidence>
<comment type="subcellular location">
    <subcellularLocation>
        <location evidence="2">Cytoplasm</location>
        <location evidence="2">Cytosol</location>
    </subcellularLocation>
    <subcellularLocation>
        <location evidence="1">Peroxisome matrix</location>
    </subcellularLocation>
</comment>
<dbReference type="STRING" id="10228.B3RXR3"/>
<dbReference type="PROSITE" id="PS50294">
    <property type="entry name" value="WD_REPEATS_REGION"/>
    <property type="match status" value="2"/>
</dbReference>